<feature type="domain" description="AMP-dependent synthetase/ligase" evidence="3">
    <location>
        <begin position="187"/>
        <end position="553"/>
    </location>
</feature>
<dbReference type="Pfam" id="PF12796">
    <property type="entry name" value="Ank_2"/>
    <property type="match status" value="1"/>
</dbReference>
<dbReference type="PROSITE" id="PS50088">
    <property type="entry name" value="ANK_REPEAT"/>
    <property type="match status" value="1"/>
</dbReference>
<dbReference type="InterPro" id="IPR020845">
    <property type="entry name" value="AMP-binding_CS"/>
</dbReference>
<feature type="region of interest" description="Disordered" evidence="2">
    <location>
        <begin position="899"/>
        <end position="920"/>
    </location>
</feature>
<dbReference type="InterPro" id="IPR002110">
    <property type="entry name" value="Ankyrin_rpt"/>
</dbReference>
<dbReference type="Gene3D" id="1.10.1200.10">
    <property type="entry name" value="ACP-like"/>
    <property type="match status" value="1"/>
</dbReference>
<dbReference type="SUPFAM" id="SSF48403">
    <property type="entry name" value="Ankyrin repeat"/>
    <property type="match status" value="1"/>
</dbReference>
<evidence type="ECO:0000259" key="3">
    <source>
        <dbReference type="Pfam" id="PF00501"/>
    </source>
</evidence>
<dbReference type="PROSITE" id="PS00012">
    <property type="entry name" value="PHOSPHOPANTETHEINE"/>
    <property type="match status" value="1"/>
</dbReference>
<gene>
    <name evidence="4" type="ORF">HJC23_011353</name>
</gene>
<comment type="caution">
    <text evidence="4">The sequence shown here is derived from an EMBL/GenBank/DDBJ whole genome shotgun (WGS) entry which is preliminary data.</text>
</comment>
<dbReference type="InterPro" id="IPR036770">
    <property type="entry name" value="Ankyrin_rpt-contain_sf"/>
</dbReference>
<dbReference type="SMART" id="SM00248">
    <property type="entry name" value="ANK"/>
    <property type="match status" value="4"/>
</dbReference>
<dbReference type="Gene3D" id="3.30.300.30">
    <property type="match status" value="1"/>
</dbReference>
<dbReference type="PROSITE" id="PS00455">
    <property type="entry name" value="AMP_BINDING"/>
    <property type="match status" value="1"/>
</dbReference>
<dbReference type="InterPro" id="IPR006162">
    <property type="entry name" value="Ppantetheine_attach_site"/>
</dbReference>
<dbReference type="PANTHER" id="PTHR45527">
    <property type="entry name" value="NONRIBOSOMAL PEPTIDE SYNTHETASE"/>
    <property type="match status" value="1"/>
</dbReference>
<name>A0ABD3QW05_9STRA</name>
<evidence type="ECO:0000313" key="5">
    <source>
        <dbReference type="Proteomes" id="UP001516023"/>
    </source>
</evidence>
<keyword evidence="5" id="KW-1185">Reference proteome</keyword>
<protein>
    <recommendedName>
        <fullName evidence="3">AMP-dependent synthetase/ligase domain-containing protein</fullName>
    </recommendedName>
</protein>
<dbReference type="Gene3D" id="3.40.50.12780">
    <property type="entry name" value="N-terminal domain of ligase-like"/>
    <property type="match status" value="1"/>
</dbReference>
<dbReference type="InterPro" id="IPR036736">
    <property type="entry name" value="ACP-like_sf"/>
</dbReference>
<accession>A0ABD3QW05</accession>
<dbReference type="InterPro" id="IPR042099">
    <property type="entry name" value="ANL_N_sf"/>
</dbReference>
<evidence type="ECO:0000256" key="2">
    <source>
        <dbReference type="SAM" id="MobiDB-lite"/>
    </source>
</evidence>
<evidence type="ECO:0000256" key="1">
    <source>
        <dbReference type="PROSITE-ProRule" id="PRU00023"/>
    </source>
</evidence>
<dbReference type="Pfam" id="PF00501">
    <property type="entry name" value="AMP-binding"/>
    <property type="match status" value="1"/>
</dbReference>
<dbReference type="EMBL" id="JABMIG020000008">
    <property type="protein sequence ID" value="KAL3804425.1"/>
    <property type="molecule type" value="Genomic_DNA"/>
</dbReference>
<feature type="region of interest" description="Disordered" evidence="2">
    <location>
        <begin position="1"/>
        <end position="22"/>
    </location>
</feature>
<proteinExistence type="predicted"/>
<dbReference type="Proteomes" id="UP001516023">
    <property type="component" value="Unassembled WGS sequence"/>
</dbReference>
<evidence type="ECO:0000313" key="4">
    <source>
        <dbReference type="EMBL" id="KAL3804425.1"/>
    </source>
</evidence>
<dbReference type="InterPro" id="IPR000873">
    <property type="entry name" value="AMP-dep_synth/lig_dom"/>
</dbReference>
<feature type="compositionally biased region" description="Basic and acidic residues" evidence="2">
    <location>
        <begin position="899"/>
        <end position="914"/>
    </location>
</feature>
<dbReference type="SUPFAM" id="SSF56801">
    <property type="entry name" value="Acetyl-CoA synthetase-like"/>
    <property type="match status" value="1"/>
</dbReference>
<dbReference type="AlphaFoldDB" id="A0ABD3QW05"/>
<reference evidence="4 5" key="1">
    <citation type="journal article" date="2020" name="G3 (Bethesda)">
        <title>Improved Reference Genome for Cyclotella cryptica CCMP332, a Model for Cell Wall Morphogenesis, Salinity Adaptation, and Lipid Production in Diatoms (Bacillariophyta).</title>
        <authorList>
            <person name="Roberts W.R."/>
            <person name="Downey K.M."/>
            <person name="Ruck E.C."/>
            <person name="Traller J.C."/>
            <person name="Alverson A.J."/>
        </authorList>
    </citation>
    <scope>NUCLEOTIDE SEQUENCE [LARGE SCALE GENOMIC DNA]</scope>
    <source>
        <strain evidence="4 5">CCMP332</strain>
    </source>
</reference>
<feature type="repeat" description="ANK" evidence="1">
    <location>
        <begin position="979"/>
        <end position="1011"/>
    </location>
</feature>
<dbReference type="PANTHER" id="PTHR45527:SF1">
    <property type="entry name" value="FATTY ACID SYNTHASE"/>
    <property type="match status" value="1"/>
</dbReference>
<keyword evidence="1" id="KW-0040">ANK repeat</keyword>
<organism evidence="4 5">
    <name type="scientific">Cyclotella cryptica</name>
    <dbReference type="NCBI Taxonomy" id="29204"/>
    <lineage>
        <taxon>Eukaryota</taxon>
        <taxon>Sar</taxon>
        <taxon>Stramenopiles</taxon>
        <taxon>Ochrophyta</taxon>
        <taxon>Bacillariophyta</taxon>
        <taxon>Coscinodiscophyceae</taxon>
        <taxon>Thalassiosirophycidae</taxon>
        <taxon>Stephanodiscales</taxon>
        <taxon>Stephanodiscaceae</taxon>
        <taxon>Cyclotella</taxon>
    </lineage>
</organism>
<dbReference type="Gene3D" id="1.25.40.20">
    <property type="entry name" value="Ankyrin repeat-containing domain"/>
    <property type="match status" value="1"/>
</dbReference>
<sequence>MPSGPNGVNFIDRGPHKMEHPGSISQKEAWNNFLSFPAISYVAPRQATAQHTGHQHDAPCVHECYWNTELLDKWKDCYRVDGDAACEKKGVSSINYGSLLLLASHASKILIQKLSLKHTANGNVGDTINHNDNSIKIGLAIPEGPFLPLFVLVVHALNVAVGDGFFRVVDPLTSVRCSEKNTRCSAVVLIPMETEEAPERLRHILADADPNVILVAPGRDTENLIEILGSNPSPSIQLMDYSLIVREALSLIENQSESGDMILNRLYPSGIRDVSIDSLRYPHGIPGYCWDVARLVAWGSQRLCDITGDNNGEYNFSASIKEMNDARHIMSHVVYTSGTTGKPKGCVSSLQSLQHYIRAKNQAHDISSKSTVLLASAITFDPCFSDVLATFVANATLAVAPRDRLYGHDDDIGHGSERCGDNKIRFRGLTRLLRQLEVTHVLCTPTLWAAVEGDPPQNVPSLEVVALGGEPIPKAMRARWARCQNLSSSDALECWDREYPRLFATYGVTEACVYQTCGEVVQVNGTNMQIGSTQGQSVGQPLLGSKVQICRPLSHDSPNTSFVPEALQSAKGDTDPVIGEVVLSGAQVDSLSSYLNLPELTKSVFIHRNSAPNSTQEDEFFYRTGDLGYVNTITNNLHILGRIKGDGMIKLNGVRIELAEIESALIDDDVNETKAGGLVIDCMATTTAASPSGDTESSDSMHKQLIAYCIVSPLCLSELRIVPEQLKTGLIIPPGPLLTALRARCDRKVRKGCTPSFFVLIDRLPLSPTGKRDRSRLPSLENCQLMGCNDGDGETLWRFGTAGPIVADKVCECLNLQPCQRALVTRGSNFFALGGDSLAATRVTRGLYALHHGVLNSRNIGGETGTLDGPFAAKYLLQSPTLGDYVKFLHTHSAFEKHRSQRDVNTENFEEHPPETSPTDSVEYHKNVLYDGLIEAISLGLTCVAISLLDLGVDPNISSMGGKLRLGKVKDRNQQRALFHANPLHLACVRGEPLLVKRLLAAGCRSNIPDAQGYFPIHLACSRIEDHSTVPKDQDYTITSNQDDINRLEVVKMLLEKTPISIKDANKQTILHSAARSGHCRLLRYIMREWRIASETVGIKFKSHNNAPDKIFDWYDRWFRTPVHWAVLNQRIQALEILLEGGCSASPPKPRAGVSKRQTSVIIETPIEMCIRLYGESDGIGERISSLLRNAPQ</sequence>
<dbReference type="InterPro" id="IPR045851">
    <property type="entry name" value="AMP-bd_C_sf"/>
</dbReference>